<keyword evidence="1" id="KW-1133">Transmembrane helix</keyword>
<proteinExistence type="predicted"/>
<evidence type="ECO:0000313" key="2">
    <source>
        <dbReference type="EMBL" id="CAI9942605.1"/>
    </source>
</evidence>
<dbReference type="EMBL" id="CAXDID020000069">
    <property type="protein sequence ID" value="CAL6013828.1"/>
    <property type="molecule type" value="Genomic_DNA"/>
</dbReference>
<name>A0AA86PWI1_9EUKA</name>
<sequence length="110" mass="12225">MTHPIHFQFSQTMRCTKKELSISYQSYVGILVFIIGIAILAIGVCLDILSVILSGSLIIILALIDLIEPVCTCINTKSCWKVLNPCCSDYKDNSSSYVVLQNETVSHQEK</sequence>
<reference evidence="2" key="1">
    <citation type="submission" date="2023-06" db="EMBL/GenBank/DDBJ databases">
        <authorList>
            <person name="Kurt Z."/>
        </authorList>
    </citation>
    <scope>NUCLEOTIDE SEQUENCE</scope>
</reference>
<evidence type="ECO:0000256" key="1">
    <source>
        <dbReference type="SAM" id="Phobius"/>
    </source>
</evidence>
<reference evidence="3 4" key="2">
    <citation type="submission" date="2024-07" db="EMBL/GenBank/DDBJ databases">
        <authorList>
            <person name="Akdeniz Z."/>
        </authorList>
    </citation>
    <scope>NUCLEOTIDE SEQUENCE [LARGE SCALE GENOMIC DNA]</scope>
</reference>
<keyword evidence="4" id="KW-1185">Reference proteome</keyword>
<keyword evidence="1" id="KW-0812">Transmembrane</keyword>
<evidence type="ECO:0000313" key="3">
    <source>
        <dbReference type="EMBL" id="CAL6013828.1"/>
    </source>
</evidence>
<feature type="transmembrane region" description="Helical" evidence="1">
    <location>
        <begin position="21"/>
        <end position="42"/>
    </location>
</feature>
<dbReference type="EMBL" id="CATOUU010000703">
    <property type="protein sequence ID" value="CAI9942605.1"/>
    <property type="molecule type" value="Genomic_DNA"/>
</dbReference>
<organism evidence="2">
    <name type="scientific">Hexamita inflata</name>
    <dbReference type="NCBI Taxonomy" id="28002"/>
    <lineage>
        <taxon>Eukaryota</taxon>
        <taxon>Metamonada</taxon>
        <taxon>Diplomonadida</taxon>
        <taxon>Hexamitidae</taxon>
        <taxon>Hexamitinae</taxon>
        <taxon>Hexamita</taxon>
    </lineage>
</organism>
<gene>
    <name evidence="3" type="ORF">HINF_LOCUS23976</name>
    <name evidence="2" type="ORF">HINF_LOCUS30250</name>
</gene>
<comment type="caution">
    <text evidence="2">The sequence shown here is derived from an EMBL/GenBank/DDBJ whole genome shotgun (WGS) entry which is preliminary data.</text>
</comment>
<accession>A0AA86PWI1</accession>
<dbReference type="AlphaFoldDB" id="A0AA86PWI1"/>
<feature type="transmembrane region" description="Helical" evidence="1">
    <location>
        <begin position="48"/>
        <end position="67"/>
    </location>
</feature>
<protein>
    <submittedName>
        <fullName evidence="3">Hypothetical_protein</fullName>
    </submittedName>
</protein>
<evidence type="ECO:0000313" key="4">
    <source>
        <dbReference type="Proteomes" id="UP001642409"/>
    </source>
</evidence>
<dbReference type="Proteomes" id="UP001642409">
    <property type="component" value="Unassembled WGS sequence"/>
</dbReference>
<keyword evidence="1" id="KW-0472">Membrane</keyword>